<proteinExistence type="predicted"/>
<dbReference type="OrthoDB" id="5720484at2"/>
<dbReference type="AlphaFoldDB" id="A0A3E0H875"/>
<keyword evidence="5" id="KW-1185">Reference proteome</keyword>
<protein>
    <submittedName>
        <fullName evidence="4">Putative Tad-like protein involved in Flp pilus assembly</fullName>
    </submittedName>
</protein>
<evidence type="ECO:0000256" key="1">
    <source>
        <dbReference type="SAM" id="Phobius"/>
    </source>
</evidence>
<dbReference type="Pfam" id="PF09977">
    <property type="entry name" value="Tad_C"/>
    <property type="match status" value="1"/>
</dbReference>
<name>A0A3E0H875_9GAMM</name>
<organism evidence="4 5">
    <name type="scientific">Paraperlucidibaca baekdonensis</name>
    <dbReference type="NCBI Taxonomy" id="748120"/>
    <lineage>
        <taxon>Bacteria</taxon>
        <taxon>Pseudomonadati</taxon>
        <taxon>Pseudomonadota</taxon>
        <taxon>Gammaproteobacteria</taxon>
        <taxon>Moraxellales</taxon>
        <taxon>Moraxellaceae</taxon>
        <taxon>Paraperlucidibaca</taxon>
    </lineage>
</organism>
<gene>
    <name evidence="4" type="ORF">DFR26_1209</name>
</gene>
<feature type="domain" description="Putative Flp pilus-assembly TadG-like N-terminal" evidence="3">
    <location>
        <begin position="19"/>
        <end position="65"/>
    </location>
</feature>
<evidence type="ECO:0000313" key="5">
    <source>
        <dbReference type="Proteomes" id="UP000256774"/>
    </source>
</evidence>
<keyword evidence="1" id="KW-0472">Membrane</keyword>
<keyword evidence="1" id="KW-1133">Transmembrane helix</keyword>
<dbReference type="EMBL" id="QUNR01000002">
    <property type="protein sequence ID" value="REH39036.1"/>
    <property type="molecule type" value="Genomic_DNA"/>
</dbReference>
<accession>A0A3E0H875</accession>
<evidence type="ECO:0000313" key="4">
    <source>
        <dbReference type="EMBL" id="REH39036.1"/>
    </source>
</evidence>
<sequence>MTVTHLLPRALAPSRRERGAVLIMTVGFMLLAVLCLALVIDTGRLFLEKRDLQRIADISAIEAASRKSCFLEVRNGIEKKWRQEDAQAAANRNGFDGTLAASCGTLVGGDVRGFSLNEADGSAVRVVVSRSVPASLIVGGLFTDAVDLTAVAVATKGGNPLAGLTIRSTTVNVNTDDSRLLNAVLGGLLGTSLNVSALGYNALIESKVNTLTLIDALATELNITAGGTEEVLSTQLTVGQLLTAVIGAVGSVGSDLFAGTIPNISNVLSALNIFALTTNSTLITLGDLLSVQTTTEQAAANIETSLFDLVQGSVQLASQGSVANINLPVNAFGLAQAGIRVKVIEPAQLSAIGDPTEINPLLGANDPNAIFVRTAQIRTLINLDLGGVVNVTSGLLGAVSGAISPLVNFLNTNISGLGLITGLGNLLSDVFSLVLTICNNNCAPQNVLDARGGAIQIGLDVGGAKAYVSDYNCGSAKAIAAQASTEIGHLYIGKIDEGDLFSAVKNPVVDVAPAPLLELGFKKVRPKRCFKILFLGQCEDLQWQQPNGSWLTETSSNNAKKTAQLTVVAGLGVKSDLPIGNTSKLLSYVEPPDLGETPAYQGISGEDFVGSLSNTLSSLEVKAYSNFAGLLGGLLNTSFGLLNGLISALDPVLATLGSVLDPLVNTLLNSLGANVAQADVGANLTCNSSEGVRLVN</sequence>
<dbReference type="InterPro" id="IPR018705">
    <property type="entry name" value="DUF2134_membrane"/>
</dbReference>
<reference evidence="4 5" key="1">
    <citation type="submission" date="2018-08" db="EMBL/GenBank/DDBJ databases">
        <title>Genomic Encyclopedia of Type Strains, Phase IV (KMG-IV): sequencing the most valuable type-strain genomes for metagenomic binning, comparative biology and taxonomic classification.</title>
        <authorList>
            <person name="Goeker M."/>
        </authorList>
    </citation>
    <scope>NUCLEOTIDE SEQUENCE [LARGE SCALE GENOMIC DNA]</scope>
    <source>
        <strain evidence="4 5">DSM 26022</strain>
    </source>
</reference>
<dbReference type="Pfam" id="PF13400">
    <property type="entry name" value="Tad"/>
    <property type="match status" value="1"/>
</dbReference>
<feature type="transmembrane region" description="Helical" evidence="1">
    <location>
        <begin position="20"/>
        <end position="40"/>
    </location>
</feature>
<dbReference type="RefSeq" id="WP_116208046.1">
    <property type="nucleotide sequence ID" value="NZ_QUNR01000002.1"/>
</dbReference>
<evidence type="ECO:0000259" key="2">
    <source>
        <dbReference type="Pfam" id="PF09977"/>
    </source>
</evidence>
<dbReference type="InterPro" id="IPR028087">
    <property type="entry name" value="Tad_N"/>
</dbReference>
<evidence type="ECO:0000259" key="3">
    <source>
        <dbReference type="Pfam" id="PF13400"/>
    </source>
</evidence>
<dbReference type="Proteomes" id="UP000256774">
    <property type="component" value="Unassembled WGS sequence"/>
</dbReference>
<comment type="caution">
    <text evidence="4">The sequence shown here is derived from an EMBL/GenBank/DDBJ whole genome shotgun (WGS) entry which is preliminary data.</text>
</comment>
<feature type="domain" description="DUF2134" evidence="2">
    <location>
        <begin position="84"/>
        <end position="154"/>
    </location>
</feature>
<keyword evidence="1" id="KW-0812">Transmembrane</keyword>